<dbReference type="Pfam" id="PF07963">
    <property type="entry name" value="N_methyl"/>
    <property type="match status" value="1"/>
</dbReference>
<proteinExistence type="predicted"/>
<dbReference type="PANTHER" id="PTHR30093">
    <property type="entry name" value="GENERAL SECRETION PATHWAY PROTEIN G"/>
    <property type="match status" value="1"/>
</dbReference>
<dbReference type="Proteomes" id="UP000001887">
    <property type="component" value="Chromosome"/>
</dbReference>
<gene>
    <name evidence="2" type="ordered locus">Psta_0603</name>
</gene>
<dbReference type="PROSITE" id="PS00409">
    <property type="entry name" value="PROKAR_NTER_METHYL"/>
    <property type="match status" value="1"/>
</dbReference>
<evidence type="ECO:0000259" key="1">
    <source>
        <dbReference type="Pfam" id="PF07596"/>
    </source>
</evidence>
<evidence type="ECO:0000313" key="3">
    <source>
        <dbReference type="Proteomes" id="UP000001887"/>
    </source>
</evidence>
<dbReference type="InterPro" id="IPR045584">
    <property type="entry name" value="Pilin-like"/>
</dbReference>
<dbReference type="EMBL" id="CP001848">
    <property type="protein sequence ID" value="ADB15290.1"/>
    <property type="molecule type" value="Genomic_DNA"/>
</dbReference>
<name>D2R4E2_PIRSD</name>
<dbReference type="Gene3D" id="3.30.700.10">
    <property type="entry name" value="Glycoprotein, Type 4 Pilin"/>
    <property type="match status" value="1"/>
</dbReference>
<dbReference type="OrthoDB" id="253396at2"/>
<feature type="domain" description="DUF1559" evidence="1">
    <location>
        <begin position="40"/>
        <end position="308"/>
    </location>
</feature>
<evidence type="ECO:0000313" key="2">
    <source>
        <dbReference type="EMBL" id="ADB15290.1"/>
    </source>
</evidence>
<dbReference type="eggNOG" id="COG4968">
    <property type="taxonomic scope" value="Bacteria"/>
</dbReference>
<dbReference type="NCBIfam" id="TIGR02532">
    <property type="entry name" value="IV_pilin_GFxxxE"/>
    <property type="match status" value="1"/>
</dbReference>
<dbReference type="InterPro" id="IPR011453">
    <property type="entry name" value="DUF1559"/>
</dbReference>
<dbReference type="PANTHER" id="PTHR30093:SF2">
    <property type="entry name" value="TYPE II SECRETION SYSTEM PROTEIN H"/>
    <property type="match status" value="1"/>
</dbReference>
<organism evidence="2 3">
    <name type="scientific">Pirellula staleyi (strain ATCC 27377 / DSM 6068 / ICPB 4128)</name>
    <name type="common">Pirella staleyi</name>
    <dbReference type="NCBI Taxonomy" id="530564"/>
    <lineage>
        <taxon>Bacteria</taxon>
        <taxon>Pseudomonadati</taxon>
        <taxon>Planctomycetota</taxon>
        <taxon>Planctomycetia</taxon>
        <taxon>Pirellulales</taxon>
        <taxon>Pirellulaceae</taxon>
        <taxon>Pirellula</taxon>
    </lineage>
</organism>
<dbReference type="Pfam" id="PF07596">
    <property type="entry name" value="SBP_bac_10"/>
    <property type="match status" value="1"/>
</dbReference>
<dbReference type="InterPro" id="IPR027558">
    <property type="entry name" value="Pre_pil_HX9DG_C"/>
</dbReference>
<dbReference type="SUPFAM" id="SSF54523">
    <property type="entry name" value="Pili subunits"/>
    <property type="match status" value="1"/>
</dbReference>
<dbReference type="STRING" id="530564.Psta_0603"/>
<accession>D2R4E2</accession>
<dbReference type="InterPro" id="IPR012902">
    <property type="entry name" value="N_methyl_site"/>
</dbReference>
<protein>
    <recommendedName>
        <fullName evidence="1">DUF1559 domain-containing protein</fullName>
    </recommendedName>
</protein>
<keyword evidence="3" id="KW-1185">Reference proteome</keyword>
<sequence length="327" mass="34645" precursor="true">MIVSKYSKSSHKYRGFTLVELLVVIAIIGVLVALLLPAVQAAREAARRMSCSNNLKQLGLAAHNFHDTTNALPSSVRPGGLTTSPRIAGLTFLLPFIEQGNAYNAYDQTKNWSDPVNLAVTSKQIPGFLCTSTPDPKRLDGLPEASPWAANLVAVTDYSPTIGVDQRLVTAGLVDFAGDGVLTKNGQPRLADITDGTSNTLLYAESAGRPNLYRRGKLIGNLPNRRVNAGGWARPASDFSLDGSSLDGATLPGPCPINCTNGEDVGSASFPHSYYGSEGTAEAYSFHPSGINVALADGSVRFLSSSINIREFAKLVTRAQGEVAQLP</sequence>
<dbReference type="AlphaFoldDB" id="D2R4E2"/>
<dbReference type="HOGENOM" id="CLU_041661_0_0_0"/>
<dbReference type="NCBIfam" id="TIGR04294">
    <property type="entry name" value="pre_pil_HX9DG"/>
    <property type="match status" value="1"/>
</dbReference>
<reference evidence="2 3" key="1">
    <citation type="journal article" date="2009" name="Stand. Genomic Sci.">
        <title>Complete genome sequence of Pirellula staleyi type strain (ATCC 27377).</title>
        <authorList>
            <person name="Clum A."/>
            <person name="Tindall B.J."/>
            <person name="Sikorski J."/>
            <person name="Ivanova N."/>
            <person name="Mavrommatis K."/>
            <person name="Lucas S."/>
            <person name="Glavina del Rio T."/>
            <person name="Nolan M."/>
            <person name="Chen F."/>
            <person name="Tice H."/>
            <person name="Pitluck S."/>
            <person name="Cheng J.F."/>
            <person name="Chertkov O."/>
            <person name="Brettin T."/>
            <person name="Han C."/>
            <person name="Detter J.C."/>
            <person name="Kuske C."/>
            <person name="Bruce D."/>
            <person name="Goodwin L."/>
            <person name="Ovchinikova G."/>
            <person name="Pati A."/>
            <person name="Mikhailova N."/>
            <person name="Chen A."/>
            <person name="Palaniappan K."/>
            <person name="Land M."/>
            <person name="Hauser L."/>
            <person name="Chang Y.J."/>
            <person name="Jeffries C.D."/>
            <person name="Chain P."/>
            <person name="Rohde M."/>
            <person name="Goker M."/>
            <person name="Bristow J."/>
            <person name="Eisen J.A."/>
            <person name="Markowitz V."/>
            <person name="Hugenholtz P."/>
            <person name="Kyrpides N.C."/>
            <person name="Klenk H.P."/>
            <person name="Lapidus A."/>
        </authorList>
    </citation>
    <scope>NUCLEOTIDE SEQUENCE [LARGE SCALE GENOMIC DNA]</scope>
    <source>
        <strain evidence="3">ATCC 27377 / DSM 6068 / ICPB 4128</strain>
    </source>
</reference>
<dbReference type="KEGG" id="psl:Psta_0603"/>